<evidence type="ECO:0000256" key="1">
    <source>
        <dbReference type="SAM" id="Phobius"/>
    </source>
</evidence>
<dbReference type="AlphaFoldDB" id="A0AAW5K7V5"/>
<dbReference type="RefSeq" id="WP_008713317.1">
    <property type="nucleotide sequence ID" value="NZ_CABKQM010000008.1"/>
</dbReference>
<keyword evidence="1" id="KW-0472">Membrane</keyword>
<reference evidence="3 4" key="1">
    <citation type="submission" date="2022-06" db="EMBL/GenBank/DDBJ databases">
        <title>Isolation of gut microbiota from human fecal samples.</title>
        <authorList>
            <person name="Pamer E.G."/>
            <person name="Barat B."/>
            <person name="Waligurski E."/>
            <person name="Medina S."/>
            <person name="Paddock L."/>
            <person name="Mostad J."/>
        </authorList>
    </citation>
    <scope>NUCLEOTIDE SEQUENCE [LARGE SCALE GENOMIC DNA]</scope>
    <source>
        <strain evidence="3 4">DFI.9.90</strain>
    </source>
</reference>
<keyword evidence="1" id="KW-1133">Transmembrane helix</keyword>
<name>A0AAW5K7V5_9BACT</name>
<keyword evidence="4" id="KW-1185">Reference proteome</keyword>
<evidence type="ECO:0000313" key="3">
    <source>
        <dbReference type="EMBL" id="MCQ4815224.1"/>
    </source>
</evidence>
<proteinExistence type="predicted"/>
<accession>A0AAW5K7V5</accession>
<feature type="domain" description="Glycosyltransferase 2-like" evidence="2">
    <location>
        <begin position="41"/>
        <end position="125"/>
    </location>
</feature>
<organism evidence="3 4">
    <name type="scientific">Cloacibacillus evryensis</name>
    <dbReference type="NCBI Taxonomy" id="508460"/>
    <lineage>
        <taxon>Bacteria</taxon>
        <taxon>Thermotogati</taxon>
        <taxon>Synergistota</taxon>
        <taxon>Synergistia</taxon>
        <taxon>Synergistales</taxon>
        <taxon>Synergistaceae</taxon>
        <taxon>Cloacibacillus</taxon>
    </lineage>
</organism>
<protein>
    <submittedName>
        <fullName evidence="3">Glycosyltransferase family 2 protein</fullName>
    </submittedName>
</protein>
<dbReference type="Pfam" id="PF00535">
    <property type="entry name" value="Glycos_transf_2"/>
    <property type="match status" value="1"/>
</dbReference>
<dbReference type="SUPFAM" id="SSF53448">
    <property type="entry name" value="Nucleotide-diphospho-sugar transferases"/>
    <property type="match status" value="1"/>
</dbReference>
<dbReference type="InterPro" id="IPR001173">
    <property type="entry name" value="Glyco_trans_2-like"/>
</dbReference>
<dbReference type="EMBL" id="JANFYT010000030">
    <property type="protein sequence ID" value="MCQ4815224.1"/>
    <property type="molecule type" value="Genomic_DNA"/>
</dbReference>
<keyword evidence="1" id="KW-0812">Transmembrane</keyword>
<evidence type="ECO:0000259" key="2">
    <source>
        <dbReference type="Pfam" id="PF00535"/>
    </source>
</evidence>
<comment type="caution">
    <text evidence="3">The sequence shown here is derived from an EMBL/GenBank/DDBJ whole genome shotgun (WGS) entry which is preliminary data.</text>
</comment>
<dbReference type="Proteomes" id="UP001205919">
    <property type="component" value="Unassembled WGS sequence"/>
</dbReference>
<gene>
    <name evidence="3" type="ORF">NE630_12350</name>
</gene>
<feature type="transmembrane region" description="Helical" evidence="1">
    <location>
        <begin position="216"/>
        <end position="235"/>
    </location>
</feature>
<evidence type="ECO:0000313" key="4">
    <source>
        <dbReference type="Proteomes" id="UP001205919"/>
    </source>
</evidence>
<dbReference type="Gene3D" id="3.90.550.10">
    <property type="entry name" value="Spore Coat Polysaccharide Biosynthesis Protein SpsA, Chain A"/>
    <property type="match status" value="1"/>
</dbReference>
<sequence>MSDSRFQILVATMNRDDLSLTEKMNIHTDALIINQTALTTELMQDEKHNIKMLSYNERGLSKSRNKAIANSNADICLIADDDVVYYDGFKEKILEAYNNYPEYDIITFAVPATNQERVKKYYTVKKKMGYIRAMKIASFEISFKRRSIVENNIKFREKFGAGSSYPAVGEDSIFIFDCLKKGLKILFLPVELGIVTHADSTWFNGFDKEYFYQKGIAFAAMVGPFAPLYALQFIFRKINLYIRNINPIYALIYIFRGIKDYKNIHKD</sequence>
<dbReference type="CDD" id="cd00761">
    <property type="entry name" value="Glyco_tranf_GTA_type"/>
    <property type="match status" value="1"/>
</dbReference>
<dbReference type="InterPro" id="IPR029044">
    <property type="entry name" value="Nucleotide-diphossugar_trans"/>
</dbReference>